<keyword evidence="1 5" id="KW-0597">Phosphoprotein</keyword>
<evidence type="ECO:0000313" key="8">
    <source>
        <dbReference type="EMBL" id="SIO07153.1"/>
    </source>
</evidence>
<keyword evidence="4" id="KW-0804">Transcription</keyword>
<dbReference type="SMART" id="SM00448">
    <property type="entry name" value="REC"/>
    <property type="match status" value="1"/>
</dbReference>
<evidence type="ECO:0000313" key="9">
    <source>
        <dbReference type="Proteomes" id="UP000185207"/>
    </source>
</evidence>
<evidence type="ECO:0000256" key="1">
    <source>
        <dbReference type="ARBA" id="ARBA00022553"/>
    </source>
</evidence>
<evidence type="ECO:0000256" key="3">
    <source>
        <dbReference type="ARBA" id="ARBA00023125"/>
    </source>
</evidence>
<dbReference type="SUPFAM" id="SSF46894">
    <property type="entry name" value="C-terminal effector domain of the bipartite response regulators"/>
    <property type="match status" value="1"/>
</dbReference>
<sequence>MADHIIKVLIVDDHQLMIEGLKVLLEDELGIKVVSGAASMGEAIKILEQQQVDIILMDINMPEISGIDMTKKIRELYPAVKVIALTMHEDISVISKMIKAGASGYILKRTNMQEVVDAIRAVHQNGRYLSASVQHVIMDNLMSPEELLDTAEEDKPVLSSRELEVLQLIAKEFSNEQIGEALYISERTVEAHRRNIFIKTKTKSIVGLIKYALNEGLVELD</sequence>
<dbReference type="InterPro" id="IPR058245">
    <property type="entry name" value="NreC/VraR/RcsB-like_REC"/>
</dbReference>
<dbReference type="PANTHER" id="PTHR43214:SF41">
    <property type="entry name" value="NITRATE_NITRITE RESPONSE REGULATOR PROTEIN NARP"/>
    <property type="match status" value="1"/>
</dbReference>
<dbReference type="InterPro" id="IPR039420">
    <property type="entry name" value="WalR-like"/>
</dbReference>
<dbReference type="InterPro" id="IPR011006">
    <property type="entry name" value="CheY-like_superfamily"/>
</dbReference>
<dbReference type="PROSITE" id="PS50110">
    <property type="entry name" value="RESPONSE_REGULATORY"/>
    <property type="match status" value="1"/>
</dbReference>
<evidence type="ECO:0000256" key="4">
    <source>
        <dbReference type="ARBA" id="ARBA00023163"/>
    </source>
</evidence>
<dbReference type="Proteomes" id="UP000185207">
    <property type="component" value="Unassembled WGS sequence"/>
</dbReference>
<proteinExistence type="predicted"/>
<dbReference type="Pfam" id="PF00072">
    <property type="entry name" value="Response_reg"/>
    <property type="match status" value="1"/>
</dbReference>
<dbReference type="SUPFAM" id="SSF52172">
    <property type="entry name" value="CheY-like"/>
    <property type="match status" value="1"/>
</dbReference>
<dbReference type="SMART" id="SM00421">
    <property type="entry name" value="HTH_LUXR"/>
    <property type="match status" value="1"/>
</dbReference>
<evidence type="ECO:0000256" key="5">
    <source>
        <dbReference type="PROSITE-ProRule" id="PRU00169"/>
    </source>
</evidence>
<dbReference type="GO" id="GO:0000160">
    <property type="term" value="P:phosphorelay signal transduction system"/>
    <property type="evidence" value="ECO:0007669"/>
    <property type="project" value="InterPro"/>
</dbReference>
<dbReference type="AlphaFoldDB" id="A0A1N6GI06"/>
<accession>A0A1N6GI06</accession>
<dbReference type="InterPro" id="IPR000792">
    <property type="entry name" value="Tscrpt_reg_LuxR_C"/>
</dbReference>
<dbReference type="Pfam" id="PF00196">
    <property type="entry name" value="GerE"/>
    <property type="match status" value="1"/>
</dbReference>
<keyword evidence="9" id="KW-1185">Reference proteome</keyword>
<dbReference type="GO" id="GO:0003677">
    <property type="term" value="F:DNA binding"/>
    <property type="evidence" value="ECO:0007669"/>
    <property type="project" value="UniProtKB-KW"/>
</dbReference>
<dbReference type="STRING" id="1416779.SAMN05444409_1861"/>
<feature type="domain" description="Response regulatory" evidence="7">
    <location>
        <begin position="7"/>
        <end position="123"/>
    </location>
</feature>
<gene>
    <name evidence="8" type="ORF">SAMN05444409_1861</name>
</gene>
<dbReference type="CDD" id="cd06170">
    <property type="entry name" value="LuxR_C_like"/>
    <property type="match status" value="1"/>
</dbReference>
<dbReference type="Gene3D" id="3.40.50.2300">
    <property type="match status" value="1"/>
</dbReference>
<protein>
    <submittedName>
        <fullName evidence="8">Two component transcriptional regulator, LuxR family</fullName>
    </submittedName>
</protein>
<dbReference type="PANTHER" id="PTHR43214">
    <property type="entry name" value="TWO-COMPONENT RESPONSE REGULATOR"/>
    <property type="match status" value="1"/>
</dbReference>
<dbReference type="InterPro" id="IPR001789">
    <property type="entry name" value="Sig_transdc_resp-reg_receiver"/>
</dbReference>
<evidence type="ECO:0000259" key="6">
    <source>
        <dbReference type="PROSITE" id="PS50043"/>
    </source>
</evidence>
<dbReference type="InterPro" id="IPR016032">
    <property type="entry name" value="Sig_transdc_resp-reg_C-effctor"/>
</dbReference>
<dbReference type="PRINTS" id="PR00038">
    <property type="entry name" value="HTHLUXR"/>
</dbReference>
<keyword evidence="2" id="KW-0805">Transcription regulation</keyword>
<feature type="domain" description="HTH luxR-type" evidence="6">
    <location>
        <begin position="151"/>
        <end position="216"/>
    </location>
</feature>
<evidence type="ECO:0000256" key="2">
    <source>
        <dbReference type="ARBA" id="ARBA00023015"/>
    </source>
</evidence>
<dbReference type="OrthoDB" id="9795108at2"/>
<dbReference type="GO" id="GO:0006355">
    <property type="term" value="P:regulation of DNA-templated transcription"/>
    <property type="evidence" value="ECO:0007669"/>
    <property type="project" value="InterPro"/>
</dbReference>
<organism evidence="8 9">
    <name type="scientific">Epilithonimonas zeae</name>
    <dbReference type="NCBI Taxonomy" id="1416779"/>
    <lineage>
        <taxon>Bacteria</taxon>
        <taxon>Pseudomonadati</taxon>
        <taxon>Bacteroidota</taxon>
        <taxon>Flavobacteriia</taxon>
        <taxon>Flavobacteriales</taxon>
        <taxon>Weeksellaceae</taxon>
        <taxon>Chryseobacterium group</taxon>
        <taxon>Epilithonimonas</taxon>
    </lineage>
</organism>
<reference evidence="9" key="1">
    <citation type="submission" date="2016-11" db="EMBL/GenBank/DDBJ databases">
        <authorList>
            <person name="Varghese N."/>
            <person name="Submissions S."/>
        </authorList>
    </citation>
    <scope>NUCLEOTIDE SEQUENCE [LARGE SCALE GENOMIC DNA]</scope>
    <source>
        <strain evidence="9">DSM 27623</strain>
    </source>
</reference>
<evidence type="ECO:0000259" key="7">
    <source>
        <dbReference type="PROSITE" id="PS50110"/>
    </source>
</evidence>
<keyword evidence="3" id="KW-0238">DNA-binding</keyword>
<dbReference type="CDD" id="cd17535">
    <property type="entry name" value="REC_NarL-like"/>
    <property type="match status" value="1"/>
</dbReference>
<dbReference type="RefSeq" id="WP_074234925.1">
    <property type="nucleotide sequence ID" value="NZ_FSRK01000001.1"/>
</dbReference>
<dbReference type="EMBL" id="FSRK01000001">
    <property type="protein sequence ID" value="SIO07153.1"/>
    <property type="molecule type" value="Genomic_DNA"/>
</dbReference>
<feature type="modified residue" description="4-aspartylphosphate" evidence="5">
    <location>
        <position position="58"/>
    </location>
</feature>
<dbReference type="PROSITE" id="PS50043">
    <property type="entry name" value="HTH_LUXR_2"/>
    <property type="match status" value="1"/>
</dbReference>
<name>A0A1N6GI06_9FLAO</name>